<accession>A0ABW0ESG4</accession>
<proteinExistence type="predicted"/>
<evidence type="ECO:0000259" key="4">
    <source>
        <dbReference type="Pfam" id="PF13649"/>
    </source>
</evidence>
<dbReference type="Gene3D" id="3.40.50.150">
    <property type="entry name" value="Vaccinia Virus protein VP39"/>
    <property type="match status" value="1"/>
</dbReference>
<sequence length="242" mass="26474">MTDAAPYLHSVDTETMYQGKTPLGRRMPWDISQAQPSLVAIEESGGISGDVLDLGCGTGDNAIYLASRGYRVTGVDVAPTAIKEAVQRAQAVGVDVTFDVADATKLDQYSSAFDTIVDSALYHSLEVDERADYVRALVRVARPGARLHVLCFSDATPEVFPDLFRITEQNLQENFEPFGLITSLNRSEYTSSMTRAAFGQFVRLLTDVELDDAALREVPVDAEGRVSLPIWHLTAVRAEDGR</sequence>
<keyword evidence="1 5" id="KW-0489">Methyltransferase</keyword>
<comment type="caution">
    <text evidence="5">The sequence shown here is derived from an EMBL/GenBank/DDBJ whole genome shotgun (WGS) entry which is preliminary data.</text>
</comment>
<gene>
    <name evidence="5" type="ORF">ACFPM7_23970</name>
</gene>
<dbReference type="InterPro" id="IPR041698">
    <property type="entry name" value="Methyltransf_25"/>
</dbReference>
<organism evidence="5 6">
    <name type="scientific">Actinokineospora guangxiensis</name>
    <dbReference type="NCBI Taxonomy" id="1490288"/>
    <lineage>
        <taxon>Bacteria</taxon>
        <taxon>Bacillati</taxon>
        <taxon>Actinomycetota</taxon>
        <taxon>Actinomycetes</taxon>
        <taxon>Pseudonocardiales</taxon>
        <taxon>Pseudonocardiaceae</taxon>
        <taxon>Actinokineospora</taxon>
    </lineage>
</organism>
<dbReference type="Proteomes" id="UP001596157">
    <property type="component" value="Unassembled WGS sequence"/>
</dbReference>
<dbReference type="EC" id="2.1.-.-" evidence="5"/>
<reference evidence="6" key="1">
    <citation type="journal article" date="2019" name="Int. J. Syst. Evol. Microbiol.">
        <title>The Global Catalogue of Microorganisms (GCM) 10K type strain sequencing project: providing services to taxonomists for standard genome sequencing and annotation.</title>
        <authorList>
            <consortium name="The Broad Institute Genomics Platform"/>
            <consortium name="The Broad Institute Genome Sequencing Center for Infectious Disease"/>
            <person name="Wu L."/>
            <person name="Ma J."/>
        </authorList>
    </citation>
    <scope>NUCLEOTIDE SEQUENCE [LARGE SCALE GENOMIC DNA]</scope>
    <source>
        <strain evidence="6">CCUG 59778</strain>
    </source>
</reference>
<dbReference type="PANTHER" id="PTHR43464:SF19">
    <property type="entry name" value="UBIQUINONE BIOSYNTHESIS O-METHYLTRANSFERASE, MITOCHONDRIAL"/>
    <property type="match status" value="1"/>
</dbReference>
<dbReference type="GO" id="GO:0032259">
    <property type="term" value="P:methylation"/>
    <property type="evidence" value="ECO:0007669"/>
    <property type="project" value="UniProtKB-KW"/>
</dbReference>
<dbReference type="GO" id="GO:0008168">
    <property type="term" value="F:methyltransferase activity"/>
    <property type="evidence" value="ECO:0007669"/>
    <property type="project" value="UniProtKB-KW"/>
</dbReference>
<dbReference type="CDD" id="cd02440">
    <property type="entry name" value="AdoMet_MTases"/>
    <property type="match status" value="1"/>
</dbReference>
<dbReference type="SUPFAM" id="SSF53335">
    <property type="entry name" value="S-adenosyl-L-methionine-dependent methyltransferases"/>
    <property type="match status" value="1"/>
</dbReference>
<evidence type="ECO:0000313" key="6">
    <source>
        <dbReference type="Proteomes" id="UP001596157"/>
    </source>
</evidence>
<keyword evidence="6" id="KW-1185">Reference proteome</keyword>
<evidence type="ECO:0000313" key="5">
    <source>
        <dbReference type="EMBL" id="MFC5290124.1"/>
    </source>
</evidence>
<keyword evidence="2 5" id="KW-0808">Transferase</keyword>
<evidence type="ECO:0000256" key="2">
    <source>
        <dbReference type="ARBA" id="ARBA00022679"/>
    </source>
</evidence>
<dbReference type="EMBL" id="JBHSKF010000014">
    <property type="protein sequence ID" value="MFC5290124.1"/>
    <property type="molecule type" value="Genomic_DNA"/>
</dbReference>
<name>A0ABW0ESG4_9PSEU</name>
<feature type="domain" description="Methyltransferase" evidence="4">
    <location>
        <begin position="51"/>
        <end position="144"/>
    </location>
</feature>
<dbReference type="Pfam" id="PF13649">
    <property type="entry name" value="Methyltransf_25"/>
    <property type="match status" value="1"/>
</dbReference>
<evidence type="ECO:0000256" key="1">
    <source>
        <dbReference type="ARBA" id="ARBA00022603"/>
    </source>
</evidence>
<keyword evidence="3" id="KW-0949">S-adenosyl-L-methionine</keyword>
<protein>
    <submittedName>
        <fullName evidence="5">Class I SAM-dependent methyltransferase</fullName>
        <ecNumber evidence="5">2.1.-.-</ecNumber>
    </submittedName>
</protein>
<dbReference type="RefSeq" id="WP_378249999.1">
    <property type="nucleotide sequence ID" value="NZ_JBHSKF010000014.1"/>
</dbReference>
<evidence type="ECO:0000256" key="3">
    <source>
        <dbReference type="ARBA" id="ARBA00022691"/>
    </source>
</evidence>
<dbReference type="PANTHER" id="PTHR43464">
    <property type="entry name" value="METHYLTRANSFERASE"/>
    <property type="match status" value="1"/>
</dbReference>
<dbReference type="InterPro" id="IPR029063">
    <property type="entry name" value="SAM-dependent_MTases_sf"/>
</dbReference>